<sequence length="274" mass="29344">MISTVMANLVLGRQNGPVLDTTVSIAAKLDAGVVGLAACRPIQTVCHDYAVPAALFDEDRKEIARHIEAGELEFRHAVARLKGRTEWRAHTTVLPLAEYLSRQARNADLVVVSTEPGDGQCDQTRRPDLCDFVMSVGRPVLLVPTGAAIDGLDRVVVAWKDTREARRAIVDALPILKAATNTTVVEFADDGEVPEARSGIAEVAAWLGHHGVKADARVMLSRGANASQLDGIARELEADLIVAGAYGYTRQGQWLLGGVTTQLLAGDRCAIVSH</sequence>
<dbReference type="CDD" id="cd00293">
    <property type="entry name" value="USP-like"/>
    <property type="match status" value="1"/>
</dbReference>
<dbReference type="SUPFAM" id="SSF52402">
    <property type="entry name" value="Adenine nucleotide alpha hydrolases-like"/>
    <property type="match status" value="2"/>
</dbReference>
<dbReference type="RefSeq" id="WP_147148970.1">
    <property type="nucleotide sequence ID" value="NZ_BKAJ01000033.1"/>
</dbReference>
<name>A0A512N7H8_9HYPH</name>
<dbReference type="EMBL" id="BKAJ01000033">
    <property type="protein sequence ID" value="GEP54934.1"/>
    <property type="molecule type" value="Genomic_DNA"/>
</dbReference>
<organism evidence="1 2">
    <name type="scientific">Reyranella soli</name>
    <dbReference type="NCBI Taxonomy" id="1230389"/>
    <lineage>
        <taxon>Bacteria</taxon>
        <taxon>Pseudomonadati</taxon>
        <taxon>Pseudomonadota</taxon>
        <taxon>Alphaproteobacteria</taxon>
        <taxon>Hyphomicrobiales</taxon>
        <taxon>Reyranellaceae</taxon>
        <taxon>Reyranella</taxon>
    </lineage>
</organism>
<gene>
    <name evidence="1" type="ORF">RSO01_21000</name>
</gene>
<reference evidence="1 2" key="1">
    <citation type="submission" date="2019-07" db="EMBL/GenBank/DDBJ databases">
        <title>Whole genome shotgun sequence of Reyranella soli NBRC 108950.</title>
        <authorList>
            <person name="Hosoyama A."/>
            <person name="Uohara A."/>
            <person name="Ohji S."/>
            <person name="Ichikawa N."/>
        </authorList>
    </citation>
    <scope>NUCLEOTIDE SEQUENCE [LARGE SCALE GENOMIC DNA]</scope>
    <source>
        <strain evidence="1 2">NBRC 108950</strain>
    </source>
</reference>
<evidence type="ECO:0000313" key="2">
    <source>
        <dbReference type="Proteomes" id="UP000321058"/>
    </source>
</evidence>
<proteinExistence type="predicted"/>
<accession>A0A512N7H8</accession>
<dbReference type="AlphaFoldDB" id="A0A512N7H8"/>
<dbReference type="Proteomes" id="UP000321058">
    <property type="component" value="Unassembled WGS sequence"/>
</dbReference>
<dbReference type="Gene3D" id="3.40.50.12370">
    <property type="match status" value="1"/>
</dbReference>
<protein>
    <submittedName>
        <fullName evidence="1">Universal stress protein UspA</fullName>
    </submittedName>
</protein>
<keyword evidence="2" id="KW-1185">Reference proteome</keyword>
<evidence type="ECO:0000313" key="1">
    <source>
        <dbReference type="EMBL" id="GEP54934.1"/>
    </source>
</evidence>
<comment type="caution">
    <text evidence="1">The sequence shown here is derived from an EMBL/GenBank/DDBJ whole genome shotgun (WGS) entry which is preliminary data.</text>
</comment>
<dbReference type="OrthoDB" id="9804721at2"/>